<evidence type="ECO:0000313" key="3">
    <source>
        <dbReference type="Proteomes" id="UP000076580"/>
    </source>
</evidence>
<organism evidence="2 3">
    <name type="scientific">Drechmeria coniospora</name>
    <name type="common">Nematophagous fungus</name>
    <name type="synonym">Meria coniospora</name>
    <dbReference type="NCBI Taxonomy" id="98403"/>
    <lineage>
        <taxon>Eukaryota</taxon>
        <taxon>Fungi</taxon>
        <taxon>Dikarya</taxon>
        <taxon>Ascomycota</taxon>
        <taxon>Pezizomycotina</taxon>
        <taxon>Sordariomycetes</taxon>
        <taxon>Hypocreomycetidae</taxon>
        <taxon>Hypocreales</taxon>
        <taxon>Ophiocordycipitaceae</taxon>
        <taxon>Drechmeria</taxon>
    </lineage>
</organism>
<dbReference type="RefSeq" id="XP_040658729.1">
    <property type="nucleotide sequence ID" value="XM_040797846.1"/>
</dbReference>
<keyword evidence="3" id="KW-1185">Reference proteome</keyword>
<gene>
    <name evidence="2" type="ORF">DCS_00507</name>
</gene>
<dbReference type="InParanoid" id="A0A151GQI8"/>
<evidence type="ECO:0000313" key="2">
    <source>
        <dbReference type="EMBL" id="KYK59377.1"/>
    </source>
</evidence>
<feature type="region of interest" description="Disordered" evidence="1">
    <location>
        <begin position="119"/>
        <end position="164"/>
    </location>
</feature>
<feature type="compositionally biased region" description="Acidic residues" evidence="1">
    <location>
        <begin position="142"/>
        <end position="152"/>
    </location>
</feature>
<reference evidence="2 3" key="1">
    <citation type="journal article" date="2016" name="Sci. Rep.">
        <title>Insights into Adaptations to a Near-Obligate Nematode Endoparasitic Lifestyle from the Finished Genome of Drechmeria coniospora.</title>
        <authorList>
            <person name="Zhang L."/>
            <person name="Zhou Z."/>
            <person name="Guo Q."/>
            <person name="Fokkens L."/>
            <person name="Miskei M."/>
            <person name="Pocsi I."/>
            <person name="Zhang W."/>
            <person name="Chen M."/>
            <person name="Wang L."/>
            <person name="Sun Y."/>
            <person name="Donzelli B.G."/>
            <person name="Gibson D.M."/>
            <person name="Nelson D.R."/>
            <person name="Luo J.G."/>
            <person name="Rep M."/>
            <person name="Liu H."/>
            <person name="Yang S."/>
            <person name="Wang J."/>
            <person name="Krasnoff S.B."/>
            <person name="Xu Y."/>
            <person name="Molnar I."/>
            <person name="Lin M."/>
        </authorList>
    </citation>
    <scope>NUCLEOTIDE SEQUENCE [LARGE SCALE GENOMIC DNA]</scope>
    <source>
        <strain evidence="2 3">ARSEF 6962</strain>
    </source>
</reference>
<accession>A0A151GQI8</accession>
<proteinExistence type="predicted"/>
<name>A0A151GQI8_DRECN</name>
<dbReference type="EMBL" id="LAYC01000001">
    <property type="protein sequence ID" value="KYK59377.1"/>
    <property type="molecule type" value="Genomic_DNA"/>
</dbReference>
<dbReference type="OrthoDB" id="5239396at2759"/>
<dbReference type="GeneID" id="63713150"/>
<dbReference type="AlphaFoldDB" id="A0A151GQI8"/>
<comment type="caution">
    <text evidence="2">The sequence shown here is derived from an EMBL/GenBank/DDBJ whole genome shotgun (WGS) entry which is preliminary data.</text>
</comment>
<protein>
    <submittedName>
        <fullName evidence="2">Uncharacterized protein</fullName>
    </submittedName>
</protein>
<sequence>MSTYSAHQIAAHVPLIPSPLNPRSQDEAVLEMRRRQRRRTCGAMRRNTGMSPAQRLLRYKAAEAWRSLAMREVERLEKNAAAAEDVPVRQVFSSLVPPPMAGGRHGLTNTYRQMRTVMLRPEKTTASGRKSGRHEPETTGTEADDDDDDDEGKEEKEAEQSQFQVPTLGFFALRQVVLSAGMRHMQPLLRVKS</sequence>
<dbReference type="Proteomes" id="UP000076580">
    <property type="component" value="Chromosome 01"/>
</dbReference>
<evidence type="ECO:0000256" key="1">
    <source>
        <dbReference type="SAM" id="MobiDB-lite"/>
    </source>
</evidence>